<evidence type="ECO:0000313" key="8">
    <source>
        <dbReference type="EMBL" id="MEA5427854.1"/>
    </source>
</evidence>
<dbReference type="RefSeq" id="WP_323259643.1">
    <property type="nucleotide sequence ID" value="NZ_JAYGIM010000011.1"/>
</dbReference>
<name>A0ABU5SLL8_9BACT</name>
<dbReference type="PANTHER" id="PTHR30026">
    <property type="entry name" value="OUTER MEMBRANE PROTEIN TOLC"/>
    <property type="match status" value="1"/>
</dbReference>
<dbReference type="Proteomes" id="UP001302222">
    <property type="component" value="Unassembled WGS sequence"/>
</dbReference>
<accession>A0ABU5SLL8</accession>
<reference evidence="8 9" key="1">
    <citation type="submission" date="2023-12" db="EMBL/GenBank/DDBJ databases">
        <title>Novel species of the genus Arcicella isolated from rivers.</title>
        <authorList>
            <person name="Lu H."/>
        </authorList>
    </citation>
    <scope>NUCLEOTIDE SEQUENCE [LARGE SCALE GENOMIC DNA]</scope>
    <source>
        <strain evidence="8 9">DC25W</strain>
    </source>
</reference>
<organism evidence="8 9">
    <name type="scientific">Arcicella lustrica</name>
    <dbReference type="NCBI Taxonomy" id="2984196"/>
    <lineage>
        <taxon>Bacteria</taxon>
        <taxon>Pseudomonadati</taxon>
        <taxon>Bacteroidota</taxon>
        <taxon>Cytophagia</taxon>
        <taxon>Cytophagales</taxon>
        <taxon>Flectobacillaceae</taxon>
        <taxon>Arcicella</taxon>
    </lineage>
</organism>
<keyword evidence="7" id="KW-0998">Cell outer membrane</keyword>
<proteinExistence type="inferred from homology"/>
<comment type="caution">
    <text evidence="8">The sequence shown here is derived from an EMBL/GenBank/DDBJ whole genome shotgun (WGS) entry which is preliminary data.</text>
</comment>
<evidence type="ECO:0000256" key="4">
    <source>
        <dbReference type="ARBA" id="ARBA00022452"/>
    </source>
</evidence>
<evidence type="ECO:0000256" key="1">
    <source>
        <dbReference type="ARBA" id="ARBA00004442"/>
    </source>
</evidence>
<comment type="similarity">
    <text evidence="2">Belongs to the outer membrane factor (OMF) (TC 1.B.17) family.</text>
</comment>
<evidence type="ECO:0000256" key="7">
    <source>
        <dbReference type="ARBA" id="ARBA00023237"/>
    </source>
</evidence>
<dbReference type="PANTHER" id="PTHR30026:SF20">
    <property type="entry name" value="OUTER MEMBRANE PROTEIN TOLC"/>
    <property type="match status" value="1"/>
</dbReference>
<protein>
    <submittedName>
        <fullName evidence="8">TolC family protein</fullName>
    </submittedName>
</protein>
<evidence type="ECO:0000256" key="6">
    <source>
        <dbReference type="ARBA" id="ARBA00023136"/>
    </source>
</evidence>
<dbReference type="InterPro" id="IPR051906">
    <property type="entry name" value="TolC-like"/>
</dbReference>
<keyword evidence="5" id="KW-0812">Transmembrane</keyword>
<dbReference type="Pfam" id="PF02321">
    <property type="entry name" value="OEP"/>
    <property type="match status" value="1"/>
</dbReference>
<dbReference type="InterPro" id="IPR003423">
    <property type="entry name" value="OMP_efflux"/>
</dbReference>
<evidence type="ECO:0000313" key="9">
    <source>
        <dbReference type="Proteomes" id="UP001302222"/>
    </source>
</evidence>
<keyword evidence="4" id="KW-1134">Transmembrane beta strand</keyword>
<dbReference type="SUPFAM" id="SSF56954">
    <property type="entry name" value="Outer membrane efflux proteins (OEP)"/>
    <property type="match status" value="1"/>
</dbReference>
<keyword evidence="6" id="KW-0472">Membrane</keyword>
<dbReference type="EMBL" id="JAYGIM010000011">
    <property type="protein sequence ID" value="MEA5427854.1"/>
    <property type="molecule type" value="Genomic_DNA"/>
</dbReference>
<dbReference type="Gene3D" id="1.20.1600.10">
    <property type="entry name" value="Outer membrane efflux proteins (OEP)"/>
    <property type="match status" value="1"/>
</dbReference>
<keyword evidence="9" id="KW-1185">Reference proteome</keyword>
<evidence type="ECO:0000256" key="5">
    <source>
        <dbReference type="ARBA" id="ARBA00022692"/>
    </source>
</evidence>
<evidence type="ECO:0000256" key="3">
    <source>
        <dbReference type="ARBA" id="ARBA00022448"/>
    </source>
</evidence>
<gene>
    <name evidence="8" type="ORF">VB798_14780</name>
</gene>
<evidence type="ECO:0000256" key="2">
    <source>
        <dbReference type="ARBA" id="ARBA00007613"/>
    </source>
</evidence>
<comment type="subcellular location">
    <subcellularLocation>
        <location evidence="1">Cell outer membrane</location>
    </subcellularLocation>
</comment>
<sequence>MFKIITVNKLLKKSGAWKAALSFPMLAMLAYPSQGQSRLHNYIIEGLGANQSIKQQNFLLERNVLALAEAKTMFLPSVSFSATYTKASGGRTIDFPTGDLLNGVYSTLNQLTSTNTFPNLQNQSIKLFPDNFYDAKFRTTLPLINAELVYNKRIKGQQVGLQKAEVLVYKRELVKEIKTAYYQYAKAINAVKIYESSLGLVQESKRINQALFDNEKVNRTGVIRSTNEVTKINASLTAARKTKESARYYFNFLLNRTLTDSVQIDSITSLPELSLLSAGDVAGREELEKLKISKDISTNLTGLAKSYIIPRVGTFIDLGSQAFEWNFNKKSRYYFWGVSLDWDLFAFGKNNYKIKKAVAEQESISAQSDYIAKQLLTELKVRQNEMQSAIAQYQSAQSQLKTAQTYYNDELKLYREGVAIYIELLDAQNQLINARLDANIALFDIWITHASIERANASFTFQ</sequence>
<keyword evidence="3" id="KW-0813">Transport</keyword>